<dbReference type="Pfam" id="PF00650">
    <property type="entry name" value="CRAL_TRIO"/>
    <property type="match status" value="1"/>
</dbReference>
<dbReference type="InterPro" id="IPR036865">
    <property type="entry name" value="CRAL-TRIO_dom_sf"/>
</dbReference>
<dbReference type="AlphaFoldDB" id="E9I9C4"/>
<proteinExistence type="predicted"/>
<organism>
    <name type="scientific">Solenopsis invicta</name>
    <name type="common">Red imported fire ant</name>
    <name type="synonym">Solenopsis wagneri</name>
    <dbReference type="NCBI Taxonomy" id="13686"/>
    <lineage>
        <taxon>Eukaryota</taxon>
        <taxon>Metazoa</taxon>
        <taxon>Ecdysozoa</taxon>
        <taxon>Arthropoda</taxon>
        <taxon>Hexapoda</taxon>
        <taxon>Insecta</taxon>
        <taxon>Pterygota</taxon>
        <taxon>Neoptera</taxon>
        <taxon>Endopterygota</taxon>
        <taxon>Hymenoptera</taxon>
        <taxon>Apocrita</taxon>
        <taxon>Aculeata</taxon>
        <taxon>Formicoidea</taxon>
        <taxon>Formicidae</taxon>
        <taxon>Myrmicinae</taxon>
        <taxon>Solenopsis</taxon>
    </lineage>
</organism>
<dbReference type="InterPro" id="IPR001251">
    <property type="entry name" value="CRAL-TRIO_dom"/>
</dbReference>
<feature type="non-terminal residue" evidence="2">
    <location>
        <position position="1"/>
    </location>
</feature>
<dbReference type="HOGENOM" id="CLU_191890_0_0_1"/>
<feature type="domain" description="CRAL-TRIO" evidence="1">
    <location>
        <begin position="6"/>
        <end position="42"/>
    </location>
</feature>
<sequence>YIFQLTPSTLKNLVDTWQKCYPLRYQKIVLFNVPTIFDIVLKNRFYVCSHENCFEEIPIDGLPVEHGGTGETIQKLIDNYGKLNKC</sequence>
<dbReference type="SUPFAM" id="SSF52087">
    <property type="entry name" value="CRAL/TRIO domain"/>
    <property type="match status" value="1"/>
</dbReference>
<name>E9I9C4_SOLIN</name>
<reference evidence="2" key="1">
    <citation type="journal article" date="2011" name="Proc. Natl. Acad. Sci. U.S.A.">
        <title>The genome of the fire ant Solenopsis invicta.</title>
        <authorList>
            <person name="Wurm Y."/>
            <person name="Wang J."/>
            <person name="Riba-Grognuz O."/>
            <person name="Corona M."/>
            <person name="Nygaard S."/>
            <person name="Hunt B.G."/>
            <person name="Ingram K.K."/>
            <person name="Falquet L."/>
            <person name="Nipitwattanaphon M."/>
            <person name="Gotzek D."/>
            <person name="Dijkstra M.B."/>
            <person name="Oettler J."/>
            <person name="Comtesse F."/>
            <person name="Shih C.J."/>
            <person name="Wu W.J."/>
            <person name="Yang C.C."/>
            <person name="Thomas J."/>
            <person name="Beaudoing E."/>
            <person name="Pradervand S."/>
            <person name="Flegel V."/>
            <person name="Cook E.D."/>
            <person name="Fabbretti R."/>
            <person name="Stockinger H."/>
            <person name="Long L."/>
            <person name="Farmerie W.G."/>
            <person name="Oakey J."/>
            <person name="Boomsma J.J."/>
            <person name="Pamilo P."/>
            <person name="Yi S.V."/>
            <person name="Heinze J."/>
            <person name="Goodisman M.A."/>
            <person name="Farinelli L."/>
            <person name="Harshman K."/>
            <person name="Hulo N."/>
            <person name="Cerutti L."/>
            <person name="Xenarios I."/>
            <person name="Shoemaker D."/>
            <person name="Keller L."/>
        </authorList>
    </citation>
    <scope>NUCLEOTIDE SEQUENCE [LARGE SCALE GENOMIC DNA]</scope>
</reference>
<evidence type="ECO:0000259" key="1">
    <source>
        <dbReference type="Pfam" id="PF00650"/>
    </source>
</evidence>
<evidence type="ECO:0000313" key="2">
    <source>
        <dbReference type="EMBL" id="EFZ22824.1"/>
    </source>
</evidence>
<dbReference type="EMBL" id="GL761780">
    <property type="protein sequence ID" value="EFZ22824.1"/>
    <property type="molecule type" value="Genomic_DNA"/>
</dbReference>
<gene>
    <name evidence="2" type="ORF">SINV_09950</name>
</gene>
<accession>E9I9C4</accession>
<feature type="non-terminal residue" evidence="2">
    <location>
        <position position="86"/>
    </location>
</feature>
<protein>
    <recommendedName>
        <fullName evidence="1">CRAL-TRIO domain-containing protein</fullName>
    </recommendedName>
</protein>
<dbReference type="Gene3D" id="3.40.525.10">
    <property type="entry name" value="CRAL-TRIO lipid binding domain"/>
    <property type="match status" value="1"/>
</dbReference>